<dbReference type="GO" id="GO:0004674">
    <property type="term" value="F:protein serine/threonine kinase activity"/>
    <property type="evidence" value="ECO:0007669"/>
    <property type="project" value="UniProtKB-EC"/>
</dbReference>
<evidence type="ECO:0000313" key="6">
    <source>
        <dbReference type="Proteomes" id="UP001232445"/>
    </source>
</evidence>
<evidence type="ECO:0000313" key="5">
    <source>
        <dbReference type="EMBL" id="MDQ0340654.1"/>
    </source>
</evidence>
<reference evidence="5 6" key="1">
    <citation type="submission" date="2023-07" db="EMBL/GenBank/DDBJ databases">
        <title>Genomic Encyclopedia of Type Strains, Phase IV (KMG-IV): sequencing the most valuable type-strain genomes for metagenomic binning, comparative biology and taxonomic classification.</title>
        <authorList>
            <person name="Goeker M."/>
        </authorList>
    </citation>
    <scope>NUCLEOTIDE SEQUENCE [LARGE SCALE GENOMIC DNA]</scope>
    <source>
        <strain evidence="5 6">DSM 17740</strain>
    </source>
</reference>
<feature type="compositionally biased region" description="Basic residues" evidence="2">
    <location>
        <begin position="274"/>
        <end position="285"/>
    </location>
</feature>
<dbReference type="RefSeq" id="WP_307342637.1">
    <property type="nucleotide sequence ID" value="NZ_JAUSUQ010000016.1"/>
</dbReference>
<feature type="binding site" evidence="1">
    <location>
        <position position="53"/>
    </location>
    <ligand>
        <name>ATP</name>
        <dbReference type="ChEBI" id="CHEBI:30616"/>
    </ligand>
</feature>
<feature type="domain" description="Protein kinase" evidence="4">
    <location>
        <begin position="26"/>
        <end position="271"/>
    </location>
</feature>
<evidence type="ECO:0000256" key="1">
    <source>
        <dbReference type="PROSITE-ProRule" id="PRU10141"/>
    </source>
</evidence>
<proteinExistence type="predicted"/>
<dbReference type="EC" id="2.7.11.1" evidence="5"/>
<dbReference type="SUPFAM" id="SSF56112">
    <property type="entry name" value="Protein kinase-like (PK-like)"/>
    <property type="match status" value="1"/>
</dbReference>
<evidence type="ECO:0000256" key="3">
    <source>
        <dbReference type="SAM" id="Phobius"/>
    </source>
</evidence>
<feature type="region of interest" description="Disordered" evidence="2">
    <location>
        <begin position="274"/>
        <end position="294"/>
    </location>
</feature>
<evidence type="ECO:0000256" key="2">
    <source>
        <dbReference type="SAM" id="MobiDB-lite"/>
    </source>
</evidence>
<sequence>MMMKGCYAAMFSDPERIAGKWNGRVYRVKKELGRGANGVVYLVNHQGQSLALKVGRDTFSLTSEVNVLKHFQKAQGQVLGPSLYDVDDWASREGLRPFYVMNVIEGDPLLCFIKDRGEEWLPVLVVQLLGFLDQLHQQGWVFGDLKPEHLLVTGHPPRLAWFDAGGVTRIGRAIKEYTELYDRGSWGMGDRKAEPGYDLFSVALIVMHCVRGKPLVPGPHPVHTLEQALQETEHLLPYQGIVRRALSGRYSSAREMRQDWLMAWRKLHQGRLKTKQKGRAGRKRSTLAGASSAVKQQRGKKRSFLKRLGKVISFLCVSSFLIFLFALYLFYQAL</sequence>
<dbReference type="Gene3D" id="1.10.510.10">
    <property type="entry name" value="Transferase(Phosphotransferase) domain 1"/>
    <property type="match status" value="1"/>
</dbReference>
<feature type="transmembrane region" description="Helical" evidence="3">
    <location>
        <begin position="308"/>
        <end position="331"/>
    </location>
</feature>
<dbReference type="Proteomes" id="UP001232445">
    <property type="component" value="Unassembled WGS sequence"/>
</dbReference>
<name>A0ABU0CXB1_9BACI</name>
<gene>
    <name evidence="5" type="ORF">J2S00_003478</name>
</gene>
<accession>A0ABU0CXB1</accession>
<dbReference type="InterPro" id="IPR017441">
    <property type="entry name" value="Protein_kinase_ATP_BS"/>
</dbReference>
<dbReference type="Pfam" id="PF00069">
    <property type="entry name" value="Pkinase"/>
    <property type="match status" value="1"/>
</dbReference>
<keyword evidence="1" id="KW-0547">Nucleotide-binding</keyword>
<organism evidence="5 6">
    <name type="scientific">Caldalkalibacillus uzonensis</name>
    <dbReference type="NCBI Taxonomy" id="353224"/>
    <lineage>
        <taxon>Bacteria</taxon>
        <taxon>Bacillati</taxon>
        <taxon>Bacillota</taxon>
        <taxon>Bacilli</taxon>
        <taxon>Bacillales</taxon>
        <taxon>Bacillaceae</taxon>
        <taxon>Caldalkalibacillus</taxon>
    </lineage>
</organism>
<keyword evidence="3" id="KW-0472">Membrane</keyword>
<keyword evidence="3" id="KW-1133">Transmembrane helix</keyword>
<dbReference type="EMBL" id="JAUSUQ010000016">
    <property type="protein sequence ID" value="MDQ0340654.1"/>
    <property type="molecule type" value="Genomic_DNA"/>
</dbReference>
<dbReference type="InterPro" id="IPR000719">
    <property type="entry name" value="Prot_kinase_dom"/>
</dbReference>
<keyword evidence="3" id="KW-0812">Transmembrane</keyword>
<dbReference type="SMART" id="SM00220">
    <property type="entry name" value="S_TKc"/>
    <property type="match status" value="1"/>
</dbReference>
<comment type="caution">
    <text evidence="5">The sequence shown here is derived from an EMBL/GenBank/DDBJ whole genome shotgun (WGS) entry which is preliminary data.</text>
</comment>
<evidence type="ECO:0000259" key="4">
    <source>
        <dbReference type="PROSITE" id="PS50011"/>
    </source>
</evidence>
<keyword evidence="1" id="KW-0067">ATP-binding</keyword>
<dbReference type="PROSITE" id="PS00107">
    <property type="entry name" value="PROTEIN_KINASE_ATP"/>
    <property type="match status" value="1"/>
</dbReference>
<dbReference type="InterPro" id="IPR011009">
    <property type="entry name" value="Kinase-like_dom_sf"/>
</dbReference>
<dbReference type="PROSITE" id="PS50011">
    <property type="entry name" value="PROTEIN_KINASE_DOM"/>
    <property type="match status" value="1"/>
</dbReference>
<dbReference type="Gene3D" id="3.30.200.20">
    <property type="entry name" value="Phosphorylase Kinase, domain 1"/>
    <property type="match status" value="1"/>
</dbReference>
<keyword evidence="5" id="KW-0418">Kinase</keyword>
<protein>
    <submittedName>
        <fullName evidence="5">Serine/threonine-protein kinase</fullName>
        <ecNumber evidence="5">2.7.11.1</ecNumber>
    </submittedName>
</protein>
<keyword evidence="5" id="KW-0808">Transferase</keyword>
<keyword evidence="6" id="KW-1185">Reference proteome</keyword>